<reference evidence="9" key="3">
    <citation type="submission" date="2025-08" db="UniProtKB">
        <authorList>
            <consortium name="Ensembl"/>
        </authorList>
    </citation>
    <scope>IDENTIFICATION</scope>
</reference>
<dbReference type="SMART" id="SM00406">
    <property type="entry name" value="IGv"/>
    <property type="match status" value="1"/>
</dbReference>
<dbReference type="InterPro" id="IPR050504">
    <property type="entry name" value="IgSF_BTN/MOG"/>
</dbReference>
<dbReference type="PROSITE" id="PS50835">
    <property type="entry name" value="IG_LIKE"/>
    <property type="match status" value="1"/>
</dbReference>
<dbReference type="CDD" id="cd05713">
    <property type="entry name" value="IgV_MOG_like"/>
    <property type="match status" value="1"/>
</dbReference>
<dbReference type="GO" id="GO:0009897">
    <property type="term" value="C:external side of plasma membrane"/>
    <property type="evidence" value="ECO:0007669"/>
    <property type="project" value="TreeGrafter"/>
</dbReference>
<dbReference type="eggNOG" id="ENOG502SNSM">
    <property type="taxonomic scope" value="Eukaryota"/>
</dbReference>
<dbReference type="OMA" id="KSAYLAX"/>
<dbReference type="EMBL" id="AGCU01129786">
    <property type="status" value="NOT_ANNOTATED_CDS"/>
    <property type="molecule type" value="Genomic_DNA"/>
</dbReference>
<proteinExistence type="predicted"/>
<dbReference type="GO" id="GO:0050852">
    <property type="term" value="P:T cell receptor signaling pathway"/>
    <property type="evidence" value="ECO:0007669"/>
    <property type="project" value="TreeGrafter"/>
</dbReference>
<dbReference type="InterPro" id="IPR003599">
    <property type="entry name" value="Ig_sub"/>
</dbReference>
<keyword evidence="3" id="KW-0732">Signal</keyword>
<evidence type="ECO:0000256" key="6">
    <source>
        <dbReference type="ARBA" id="ARBA00023319"/>
    </source>
</evidence>
<keyword evidence="6" id="KW-0393">Immunoglobulin domain</keyword>
<organism evidence="9 10">
    <name type="scientific">Pelodiscus sinensis</name>
    <name type="common">Chinese softshell turtle</name>
    <name type="synonym">Trionyx sinensis</name>
    <dbReference type="NCBI Taxonomy" id="13735"/>
    <lineage>
        <taxon>Eukaryota</taxon>
        <taxon>Metazoa</taxon>
        <taxon>Chordata</taxon>
        <taxon>Craniata</taxon>
        <taxon>Vertebrata</taxon>
        <taxon>Euteleostomi</taxon>
        <taxon>Archelosauria</taxon>
        <taxon>Testudinata</taxon>
        <taxon>Testudines</taxon>
        <taxon>Cryptodira</taxon>
        <taxon>Trionychia</taxon>
        <taxon>Trionychidae</taxon>
        <taxon>Pelodiscus</taxon>
    </lineage>
</organism>
<evidence type="ECO:0000256" key="5">
    <source>
        <dbReference type="ARBA" id="ARBA00023136"/>
    </source>
</evidence>
<dbReference type="PANTHER" id="PTHR24100:SF149">
    <property type="entry name" value="BG-LIKE ANTIGEN 1-RELATED"/>
    <property type="match status" value="1"/>
</dbReference>
<evidence type="ECO:0000256" key="7">
    <source>
        <dbReference type="SAM" id="Phobius"/>
    </source>
</evidence>
<reference evidence="10" key="1">
    <citation type="submission" date="2011-10" db="EMBL/GenBank/DDBJ databases">
        <authorList>
            <consortium name="Soft-shell Turtle Genome Consortium"/>
        </authorList>
    </citation>
    <scope>NUCLEOTIDE SEQUENCE [LARGE SCALE GENOMIC DNA]</scope>
    <source>
        <strain evidence="10">Daiwa-1</strain>
    </source>
</reference>
<feature type="transmembrane region" description="Helical" evidence="7">
    <location>
        <begin position="253"/>
        <end position="275"/>
    </location>
</feature>
<dbReference type="AlphaFoldDB" id="K7F4R4"/>
<keyword evidence="5 7" id="KW-0472">Membrane</keyword>
<dbReference type="InterPro" id="IPR013783">
    <property type="entry name" value="Ig-like_fold"/>
</dbReference>
<dbReference type="InterPro" id="IPR036179">
    <property type="entry name" value="Ig-like_dom_sf"/>
</dbReference>
<dbReference type="FunFam" id="2.60.40.10:FF:000088">
    <property type="entry name" value="Butyrophilin subfamily 1 member A1"/>
    <property type="match status" value="1"/>
</dbReference>
<reference evidence="10" key="2">
    <citation type="journal article" date="2013" name="Nat. Genet.">
        <title>The draft genomes of soft-shell turtle and green sea turtle yield insights into the development and evolution of the turtle-specific body plan.</title>
        <authorList>
            <person name="Wang Z."/>
            <person name="Pascual-Anaya J."/>
            <person name="Zadissa A."/>
            <person name="Li W."/>
            <person name="Niimura Y."/>
            <person name="Huang Z."/>
            <person name="Li C."/>
            <person name="White S."/>
            <person name="Xiong Z."/>
            <person name="Fang D."/>
            <person name="Wang B."/>
            <person name="Ming Y."/>
            <person name="Chen Y."/>
            <person name="Zheng Y."/>
            <person name="Kuraku S."/>
            <person name="Pignatelli M."/>
            <person name="Herrero J."/>
            <person name="Beal K."/>
            <person name="Nozawa M."/>
            <person name="Li Q."/>
            <person name="Wang J."/>
            <person name="Zhang H."/>
            <person name="Yu L."/>
            <person name="Shigenobu S."/>
            <person name="Wang J."/>
            <person name="Liu J."/>
            <person name="Flicek P."/>
            <person name="Searle S."/>
            <person name="Wang J."/>
            <person name="Kuratani S."/>
            <person name="Yin Y."/>
            <person name="Aken B."/>
            <person name="Zhang G."/>
            <person name="Irie N."/>
        </authorList>
    </citation>
    <scope>NUCLEOTIDE SEQUENCE [LARGE SCALE GENOMIC DNA]</scope>
    <source>
        <strain evidence="10">Daiwa-1</strain>
    </source>
</reference>
<dbReference type="Pfam" id="PF07686">
    <property type="entry name" value="V-set"/>
    <property type="match status" value="1"/>
</dbReference>
<dbReference type="InterPro" id="IPR013106">
    <property type="entry name" value="Ig_V-set"/>
</dbReference>
<keyword evidence="2 7" id="KW-0812">Transmembrane</keyword>
<keyword evidence="10" id="KW-1185">Reference proteome</keyword>
<dbReference type="GO" id="GO:0001817">
    <property type="term" value="P:regulation of cytokine production"/>
    <property type="evidence" value="ECO:0007669"/>
    <property type="project" value="TreeGrafter"/>
</dbReference>
<reference evidence="9" key="4">
    <citation type="submission" date="2025-09" db="UniProtKB">
        <authorList>
            <consortium name="Ensembl"/>
        </authorList>
    </citation>
    <scope>IDENTIFICATION</scope>
</reference>
<accession>K7F4R4</accession>
<sequence length="298" mass="33690">MNVLSFCSSSAVSSSLPGLIIFFITYHIQKLESAEFTVMCPAHPVMATVGEAIELPCHLSPRMSAENMEVRWFWSDFLSFVHLYQDGKDEHEQQMTEYRGRTELLKAGLTEGNVSLRILNVKPMDRGQYRCLVRDGIFYKEALLELKVAVLGSSPLISVQGHQNGGIRVVCQSAGWYPKPEMLWRDHIGHLLTSLSEAISQVDNDLFRTESSIIMREHANQSLSCCIRNTLLNQEKESTIHIADSFFPRVSPWMVALIFILLVLFGFMGLTVYLFKIKGKSHVGECMKLIRDCPLASK</sequence>
<dbReference type="EMBL" id="AGCU01129785">
    <property type="status" value="NOT_ANNOTATED_CDS"/>
    <property type="molecule type" value="Genomic_DNA"/>
</dbReference>
<dbReference type="InterPro" id="IPR053896">
    <property type="entry name" value="BTN3A2-like_Ig-C"/>
</dbReference>
<evidence type="ECO:0000256" key="3">
    <source>
        <dbReference type="ARBA" id="ARBA00022729"/>
    </source>
</evidence>
<dbReference type="SUPFAM" id="SSF48726">
    <property type="entry name" value="Immunoglobulin"/>
    <property type="match status" value="2"/>
</dbReference>
<feature type="domain" description="Ig-like" evidence="8">
    <location>
        <begin position="17"/>
        <end position="149"/>
    </location>
</feature>
<evidence type="ECO:0000313" key="10">
    <source>
        <dbReference type="Proteomes" id="UP000007267"/>
    </source>
</evidence>
<evidence type="ECO:0000259" key="8">
    <source>
        <dbReference type="PROSITE" id="PS50835"/>
    </source>
</evidence>
<dbReference type="SMART" id="SM00409">
    <property type="entry name" value="IG"/>
    <property type="match status" value="1"/>
</dbReference>
<evidence type="ECO:0000256" key="2">
    <source>
        <dbReference type="ARBA" id="ARBA00022692"/>
    </source>
</evidence>
<dbReference type="PANTHER" id="PTHR24100">
    <property type="entry name" value="BUTYROPHILIN"/>
    <property type="match status" value="1"/>
</dbReference>
<dbReference type="GeneTree" id="ENSGT00940000153527"/>
<dbReference type="FunFam" id="2.60.40.10:FF:000208">
    <property type="entry name" value="Butyrophilin subfamily 1 member A1"/>
    <property type="match status" value="1"/>
</dbReference>
<name>K7F4R4_PELSI</name>
<dbReference type="Ensembl" id="ENSPSIT00000003036.1">
    <property type="protein sequence ID" value="ENSPSIP00000003024.1"/>
    <property type="gene ID" value="ENSPSIG00000002922.1"/>
</dbReference>
<evidence type="ECO:0000256" key="4">
    <source>
        <dbReference type="ARBA" id="ARBA00022989"/>
    </source>
</evidence>
<dbReference type="HOGENOM" id="CLU_013137_8_4_1"/>
<dbReference type="Proteomes" id="UP000007267">
    <property type="component" value="Unassembled WGS sequence"/>
</dbReference>
<dbReference type="Pfam" id="PF22705">
    <property type="entry name" value="C2-set_3"/>
    <property type="match status" value="1"/>
</dbReference>
<keyword evidence="4 7" id="KW-1133">Transmembrane helix</keyword>
<evidence type="ECO:0000313" key="9">
    <source>
        <dbReference type="Ensembl" id="ENSPSIP00000003024.1"/>
    </source>
</evidence>
<protein>
    <recommendedName>
        <fullName evidence="8">Ig-like domain-containing protein</fullName>
    </recommendedName>
</protein>
<dbReference type="Gene3D" id="2.60.40.10">
    <property type="entry name" value="Immunoglobulins"/>
    <property type="match status" value="2"/>
</dbReference>
<dbReference type="InterPro" id="IPR007110">
    <property type="entry name" value="Ig-like_dom"/>
</dbReference>
<evidence type="ECO:0000256" key="1">
    <source>
        <dbReference type="ARBA" id="ARBA00004370"/>
    </source>
</evidence>
<comment type="subcellular location">
    <subcellularLocation>
        <location evidence="1">Membrane</location>
    </subcellularLocation>
</comment>
<dbReference type="GO" id="GO:0005102">
    <property type="term" value="F:signaling receptor binding"/>
    <property type="evidence" value="ECO:0007669"/>
    <property type="project" value="TreeGrafter"/>
</dbReference>